<evidence type="ECO:0000313" key="2">
    <source>
        <dbReference type="Proteomes" id="UP000283569"/>
    </source>
</evidence>
<dbReference type="AlphaFoldDB" id="A0A420S4V6"/>
<proteinExistence type="predicted"/>
<protein>
    <submittedName>
        <fullName evidence="1">Uncharacterized protein</fullName>
    </submittedName>
</protein>
<gene>
    <name evidence="1" type="ORF">BFJ72_g14292</name>
</gene>
<organism evidence="1 2">
    <name type="scientific">Gibberella intermedia</name>
    <name type="common">Bulb rot disease fungus</name>
    <name type="synonym">Fusarium proliferatum</name>
    <dbReference type="NCBI Taxonomy" id="948311"/>
    <lineage>
        <taxon>Eukaryota</taxon>
        <taxon>Fungi</taxon>
        <taxon>Dikarya</taxon>
        <taxon>Ascomycota</taxon>
        <taxon>Pezizomycotina</taxon>
        <taxon>Sordariomycetes</taxon>
        <taxon>Hypocreomycetidae</taxon>
        <taxon>Hypocreales</taxon>
        <taxon>Nectriaceae</taxon>
        <taxon>Fusarium</taxon>
        <taxon>Fusarium fujikuroi species complex</taxon>
    </lineage>
</organism>
<sequence>MILAPSGARVFQRCCASTFGKLSISTATPAVKTPAASQKQHLIPSARLSRKVNNPAGMLPAGTASHIPGIEMASKLKASDSPIFREDGTIRGLNYCKPSTRRGAVISFNAPNDRQKGLRTTYMVDGDDFRFQYGKMVERIAEHYAVPDNSPIRTAMRSSIDAFLQRSNLRLVEVRYEQAVPIDPIALSHQ</sequence>
<name>A0A420S4V6_GIBIN</name>
<dbReference type="EMBL" id="MRDB01000102">
    <property type="protein sequence ID" value="RKL24320.1"/>
    <property type="molecule type" value="Genomic_DNA"/>
</dbReference>
<comment type="caution">
    <text evidence="1">The sequence shown here is derived from an EMBL/GenBank/DDBJ whole genome shotgun (WGS) entry which is preliminary data.</text>
</comment>
<dbReference type="Proteomes" id="UP000283569">
    <property type="component" value="Unassembled WGS sequence"/>
</dbReference>
<reference evidence="1 2" key="1">
    <citation type="journal article" date="2018" name="Sci. Rep.">
        <title>Characterisation of pathogen-specific regions and novel effector candidates in Fusarium oxysporum f. sp. cepae.</title>
        <authorList>
            <person name="Armitage A.D."/>
            <person name="Taylor A."/>
            <person name="Sobczyk M.K."/>
            <person name="Baxter L."/>
            <person name="Greenfield B.P."/>
            <person name="Bates H.J."/>
            <person name="Wilson F."/>
            <person name="Jackson A.C."/>
            <person name="Ott S."/>
            <person name="Harrison R.J."/>
            <person name="Clarkson J.P."/>
        </authorList>
    </citation>
    <scope>NUCLEOTIDE SEQUENCE [LARGE SCALE GENOMIC DNA]</scope>
    <source>
        <strain evidence="1 2">Fp_A8</strain>
    </source>
</reference>
<accession>A0A420S4V6</accession>
<evidence type="ECO:0000313" key="1">
    <source>
        <dbReference type="EMBL" id="RKL24320.1"/>
    </source>
</evidence>